<feature type="transmembrane region" description="Helical" evidence="6">
    <location>
        <begin position="175"/>
        <end position="199"/>
    </location>
</feature>
<comment type="caution">
    <text evidence="8">The sequence shown here is derived from an EMBL/GenBank/DDBJ whole genome shotgun (WGS) entry which is preliminary data.</text>
</comment>
<dbReference type="PANTHER" id="PTHR10010:SF46">
    <property type="entry name" value="SODIUM-DEPENDENT PHOSPHATE TRANSPORT PROTEIN 2B"/>
    <property type="match status" value="1"/>
</dbReference>
<keyword evidence="9" id="KW-1185">Reference proteome</keyword>
<dbReference type="GO" id="GO:0005436">
    <property type="term" value="F:sodium:phosphate symporter activity"/>
    <property type="evidence" value="ECO:0007669"/>
    <property type="project" value="InterPro"/>
</dbReference>
<dbReference type="NCBIfam" id="NF037997">
    <property type="entry name" value="Na_Pi_symport"/>
    <property type="match status" value="1"/>
</dbReference>
<evidence type="ECO:0000259" key="7">
    <source>
        <dbReference type="Pfam" id="PF01895"/>
    </source>
</evidence>
<dbReference type="EMBL" id="VWNA01000001">
    <property type="protein sequence ID" value="MQT14488.1"/>
    <property type="molecule type" value="Genomic_DNA"/>
</dbReference>
<dbReference type="NCBIfam" id="TIGR00704">
    <property type="entry name" value="NaPi_cotrn_rel"/>
    <property type="match status" value="1"/>
</dbReference>
<feature type="transmembrane region" description="Helical" evidence="6">
    <location>
        <begin position="50"/>
        <end position="72"/>
    </location>
</feature>
<dbReference type="Gene3D" id="1.20.58.220">
    <property type="entry name" value="Phosphate transport system protein phou homolog 2, domain 2"/>
    <property type="match status" value="1"/>
</dbReference>
<comment type="subcellular location">
    <subcellularLocation>
        <location evidence="1">Cell membrane</location>
        <topology evidence="1">Multi-pass membrane protein</topology>
    </subcellularLocation>
</comment>
<dbReference type="Proteomes" id="UP000332515">
    <property type="component" value="Unassembled WGS sequence"/>
</dbReference>
<dbReference type="InterPro" id="IPR026022">
    <property type="entry name" value="PhoU_dom"/>
</dbReference>
<keyword evidence="2" id="KW-1003">Cell membrane</keyword>
<evidence type="ECO:0000256" key="4">
    <source>
        <dbReference type="ARBA" id="ARBA00022989"/>
    </source>
</evidence>
<evidence type="ECO:0000256" key="6">
    <source>
        <dbReference type="SAM" id="Phobius"/>
    </source>
</evidence>
<evidence type="ECO:0000256" key="3">
    <source>
        <dbReference type="ARBA" id="ARBA00022692"/>
    </source>
</evidence>
<keyword evidence="5 6" id="KW-0472">Membrane</keyword>
<dbReference type="PANTHER" id="PTHR10010">
    <property type="entry name" value="SOLUTE CARRIER FAMILY 34 SODIUM PHOSPHATE , MEMBER 2-RELATED"/>
    <property type="match status" value="1"/>
</dbReference>
<evidence type="ECO:0000256" key="2">
    <source>
        <dbReference type="ARBA" id="ARBA00022475"/>
    </source>
</evidence>
<name>A0A6A7Y926_9HYPH</name>
<evidence type="ECO:0000313" key="8">
    <source>
        <dbReference type="EMBL" id="MQT14488.1"/>
    </source>
</evidence>
<feature type="transmembrane region" description="Helical" evidence="6">
    <location>
        <begin position="134"/>
        <end position="155"/>
    </location>
</feature>
<dbReference type="GO" id="GO:0044341">
    <property type="term" value="P:sodium-dependent phosphate transport"/>
    <property type="evidence" value="ECO:0007669"/>
    <property type="project" value="InterPro"/>
</dbReference>
<dbReference type="AlphaFoldDB" id="A0A6A7Y926"/>
<dbReference type="Pfam" id="PF02690">
    <property type="entry name" value="Na_Pi_cotrans"/>
    <property type="match status" value="2"/>
</dbReference>
<evidence type="ECO:0000256" key="5">
    <source>
        <dbReference type="ARBA" id="ARBA00023136"/>
    </source>
</evidence>
<sequence length="559" mass="59306">MSGTLSLVDLAGAVALLLWGTHMVQSGVQRTFGPRLRHVLGTALKSRARAFLAGMGVTAVLQSSTATGLMVAGFAAGGLVDLVPALAVMLGANVGSTLIVQALSFDVSALSPALILVGVVMFRRKGAERVHDLGRVAIGLGLMLLALHQLLGLMAPYEDAPSLRLLLGAISTSPILDVLLAAAVTWAFHSSVAVVLVVMSFAANGVVPPEAAFALVLGANLGTAINPVLEAPAGDGPASRRLPVGNLVTRIIGTVIALAAIEPISRLMVGLQPDDARAVADFHTLFNVALALVFLPLLKPYAAFLRVLMPNRIDPADPSRPLYLDAAARETPVVALGGAAREALRLADVLESMLEGSRDVFQRWDRRVLAETGRLDDVLDSLNTAIKSYVTSLDGDVLADKDVRRLDEILTFAMNLEQAGDVVDRNLLSHAAKCIARGLAFSPEEGARIVGMMERLIRNLRTAASLFMTHDPRAARLLAEEKIAFRQIEEEATRAHLARLRAGRTDAAETSGLHLDLLRDLKQINSHIVAAAAYPVLVREGELLPSRILSAHATTDDAR</sequence>
<protein>
    <submittedName>
        <fullName evidence="8">Na/Pi cotransporter family protein</fullName>
    </submittedName>
</protein>
<keyword evidence="3 6" id="KW-0812">Transmembrane</keyword>
<dbReference type="GO" id="GO:0005886">
    <property type="term" value="C:plasma membrane"/>
    <property type="evidence" value="ECO:0007669"/>
    <property type="project" value="UniProtKB-SubCell"/>
</dbReference>
<reference evidence="8 9" key="1">
    <citation type="submission" date="2019-09" db="EMBL/GenBank/DDBJ databases">
        <title>Segnochrobactrum spirostomi gen. nov., sp. nov., isolated from the ciliate Spirostomum cf. yagiui and description of a novel family, Segnochrobactraceae fam. nov. within the order Rhizobiales of the class Alphaproteobacteria.</title>
        <authorList>
            <person name="Akter S."/>
            <person name="Shazib S.U.A."/>
            <person name="Shin M.K."/>
        </authorList>
    </citation>
    <scope>NUCLEOTIDE SEQUENCE [LARGE SCALE GENOMIC DNA]</scope>
    <source>
        <strain evidence="8 9">Sp-1</strain>
    </source>
</reference>
<evidence type="ECO:0000313" key="9">
    <source>
        <dbReference type="Proteomes" id="UP000332515"/>
    </source>
</evidence>
<dbReference type="Pfam" id="PF01895">
    <property type="entry name" value="PhoU"/>
    <property type="match status" value="1"/>
</dbReference>
<dbReference type="RefSeq" id="WP_153485305.1">
    <property type="nucleotide sequence ID" value="NZ_VWNA01000001.1"/>
</dbReference>
<dbReference type="InterPro" id="IPR038078">
    <property type="entry name" value="PhoU-like_sf"/>
</dbReference>
<proteinExistence type="predicted"/>
<organism evidence="8 9">
    <name type="scientific">Segnochrobactrum spirostomi</name>
    <dbReference type="NCBI Taxonomy" id="2608987"/>
    <lineage>
        <taxon>Bacteria</taxon>
        <taxon>Pseudomonadati</taxon>
        <taxon>Pseudomonadota</taxon>
        <taxon>Alphaproteobacteria</taxon>
        <taxon>Hyphomicrobiales</taxon>
        <taxon>Segnochrobactraceae</taxon>
        <taxon>Segnochrobactrum</taxon>
    </lineage>
</organism>
<keyword evidence="4 6" id="KW-1133">Transmembrane helix</keyword>
<dbReference type="InterPro" id="IPR003841">
    <property type="entry name" value="Na/Pi_transpt"/>
</dbReference>
<evidence type="ECO:0000256" key="1">
    <source>
        <dbReference type="ARBA" id="ARBA00004651"/>
    </source>
</evidence>
<accession>A0A6A7Y926</accession>
<feature type="transmembrane region" description="Helical" evidence="6">
    <location>
        <begin position="105"/>
        <end position="122"/>
    </location>
</feature>
<dbReference type="SUPFAM" id="SSF109755">
    <property type="entry name" value="PhoU-like"/>
    <property type="match status" value="1"/>
</dbReference>
<feature type="domain" description="PhoU" evidence="7">
    <location>
        <begin position="345"/>
        <end position="421"/>
    </location>
</feature>
<gene>
    <name evidence="8" type="ORF">F0357_17890</name>
</gene>
<dbReference type="InterPro" id="IPR004633">
    <property type="entry name" value="NaPi_cotrn-rel/YqeW-like"/>
</dbReference>
<feature type="transmembrane region" description="Helical" evidence="6">
    <location>
        <begin position="282"/>
        <end position="302"/>
    </location>
</feature>
<feature type="transmembrane region" description="Helical" evidence="6">
    <location>
        <begin position="241"/>
        <end position="261"/>
    </location>
</feature>